<proteinExistence type="predicted"/>
<evidence type="ECO:0000256" key="1">
    <source>
        <dbReference type="SAM" id="MobiDB-lite"/>
    </source>
</evidence>
<evidence type="ECO:0000313" key="2">
    <source>
        <dbReference type="EMBL" id="KAK0751492.1"/>
    </source>
</evidence>
<organism evidence="2 3">
    <name type="scientific">Schizothecium vesticola</name>
    <dbReference type="NCBI Taxonomy" id="314040"/>
    <lineage>
        <taxon>Eukaryota</taxon>
        <taxon>Fungi</taxon>
        <taxon>Dikarya</taxon>
        <taxon>Ascomycota</taxon>
        <taxon>Pezizomycotina</taxon>
        <taxon>Sordariomycetes</taxon>
        <taxon>Sordariomycetidae</taxon>
        <taxon>Sordariales</taxon>
        <taxon>Schizotheciaceae</taxon>
        <taxon>Schizothecium</taxon>
    </lineage>
</organism>
<sequence length="115" mass="12756">MEVDLPSLAVIAGACCHAMALPVFFHKASSVLEPQPTAYPRRPSRIANMSQRAWPRRPDAASTSGKPLPYLDEAKYITPAPRLSATLLCPQRRVSPRYTLLLSVKARHADWPPPR</sequence>
<dbReference type="EMBL" id="JAUKUD010000002">
    <property type="protein sequence ID" value="KAK0751492.1"/>
    <property type="molecule type" value="Genomic_DNA"/>
</dbReference>
<name>A0AA40F5S7_9PEZI</name>
<gene>
    <name evidence="2" type="ORF">B0T18DRAFT_69399</name>
</gene>
<keyword evidence="3" id="KW-1185">Reference proteome</keyword>
<feature type="region of interest" description="Disordered" evidence="1">
    <location>
        <begin position="35"/>
        <end position="67"/>
    </location>
</feature>
<dbReference type="Proteomes" id="UP001172155">
    <property type="component" value="Unassembled WGS sequence"/>
</dbReference>
<evidence type="ECO:0000313" key="3">
    <source>
        <dbReference type="Proteomes" id="UP001172155"/>
    </source>
</evidence>
<accession>A0AA40F5S7</accession>
<protein>
    <submittedName>
        <fullName evidence="2">Uncharacterized protein</fullName>
    </submittedName>
</protein>
<dbReference type="AlphaFoldDB" id="A0AA40F5S7"/>
<reference evidence="2" key="1">
    <citation type="submission" date="2023-06" db="EMBL/GenBank/DDBJ databases">
        <title>Genome-scale phylogeny and comparative genomics of the fungal order Sordariales.</title>
        <authorList>
            <consortium name="Lawrence Berkeley National Laboratory"/>
            <person name="Hensen N."/>
            <person name="Bonometti L."/>
            <person name="Westerberg I."/>
            <person name="Brannstrom I.O."/>
            <person name="Guillou S."/>
            <person name="Cros-Aarteil S."/>
            <person name="Calhoun S."/>
            <person name="Haridas S."/>
            <person name="Kuo A."/>
            <person name="Mondo S."/>
            <person name="Pangilinan J."/>
            <person name="Riley R."/>
            <person name="LaButti K."/>
            <person name="Andreopoulos B."/>
            <person name="Lipzen A."/>
            <person name="Chen C."/>
            <person name="Yanf M."/>
            <person name="Daum C."/>
            <person name="Ng V."/>
            <person name="Clum A."/>
            <person name="Steindorff A."/>
            <person name="Ohm R."/>
            <person name="Martin F."/>
            <person name="Silar P."/>
            <person name="Natvig D."/>
            <person name="Lalanne C."/>
            <person name="Gautier V."/>
            <person name="Ament-velasquez S.L."/>
            <person name="Kruys A."/>
            <person name="Hutchinson M.I."/>
            <person name="Powell A.J."/>
            <person name="Barry K."/>
            <person name="Miller A.N."/>
            <person name="Grigoriev I.V."/>
            <person name="Debuchy R."/>
            <person name="Gladieux P."/>
            <person name="Thoren M.H."/>
            <person name="Johannesson H."/>
        </authorList>
    </citation>
    <scope>NUCLEOTIDE SEQUENCE</scope>
    <source>
        <strain evidence="2">SMH3187-1</strain>
    </source>
</reference>
<comment type="caution">
    <text evidence="2">The sequence shown here is derived from an EMBL/GenBank/DDBJ whole genome shotgun (WGS) entry which is preliminary data.</text>
</comment>